<evidence type="ECO:0000313" key="7">
    <source>
        <dbReference type="Proteomes" id="UP000617041"/>
    </source>
</evidence>
<evidence type="ECO:0000256" key="1">
    <source>
        <dbReference type="ARBA" id="ARBA00004141"/>
    </source>
</evidence>
<comment type="subcellular location">
    <subcellularLocation>
        <location evidence="1">Membrane</location>
        <topology evidence="1">Multi-pass membrane protein</topology>
    </subcellularLocation>
</comment>
<dbReference type="EMBL" id="JAEDAO010000001">
    <property type="protein sequence ID" value="MBK0392343.1"/>
    <property type="molecule type" value="Genomic_DNA"/>
</dbReference>
<feature type="transmembrane region" description="Helical" evidence="5">
    <location>
        <begin position="58"/>
        <end position="85"/>
    </location>
</feature>
<keyword evidence="7" id="KW-1185">Reference proteome</keyword>
<organism evidence="6 7">
    <name type="scientific">Ramlibacter algicola</name>
    <dbReference type="NCBI Taxonomy" id="2795217"/>
    <lineage>
        <taxon>Bacteria</taxon>
        <taxon>Pseudomonadati</taxon>
        <taxon>Pseudomonadota</taxon>
        <taxon>Betaproteobacteria</taxon>
        <taxon>Burkholderiales</taxon>
        <taxon>Comamonadaceae</taxon>
        <taxon>Ramlibacter</taxon>
    </lineage>
</organism>
<dbReference type="Pfam" id="PF09685">
    <property type="entry name" value="MamF_MmsF"/>
    <property type="match status" value="1"/>
</dbReference>
<name>A0A934Q094_9BURK</name>
<dbReference type="Proteomes" id="UP000617041">
    <property type="component" value="Unassembled WGS sequence"/>
</dbReference>
<evidence type="ECO:0000256" key="3">
    <source>
        <dbReference type="ARBA" id="ARBA00022989"/>
    </source>
</evidence>
<proteinExistence type="predicted"/>
<dbReference type="InterPro" id="IPR019109">
    <property type="entry name" value="MamF_MmsF"/>
</dbReference>
<reference evidence="6" key="1">
    <citation type="submission" date="2020-12" db="EMBL/GenBank/DDBJ databases">
        <title>Ramlibacter sp. nov., isolated from a freshwater alga, Cryptomonas.</title>
        <authorList>
            <person name="Kim H.M."/>
            <person name="Jeon C.O."/>
        </authorList>
    </citation>
    <scope>NUCLEOTIDE SEQUENCE</scope>
    <source>
        <strain evidence="6">CrO1</strain>
    </source>
</reference>
<keyword evidence="2 5" id="KW-0812">Transmembrane</keyword>
<evidence type="ECO:0000313" key="6">
    <source>
        <dbReference type="EMBL" id="MBK0392343.1"/>
    </source>
</evidence>
<evidence type="ECO:0000256" key="2">
    <source>
        <dbReference type="ARBA" id="ARBA00022692"/>
    </source>
</evidence>
<evidence type="ECO:0000256" key="5">
    <source>
        <dbReference type="SAM" id="Phobius"/>
    </source>
</evidence>
<dbReference type="RefSeq" id="WP_200787283.1">
    <property type="nucleotide sequence ID" value="NZ_JAEDAO010000001.1"/>
</dbReference>
<dbReference type="AlphaFoldDB" id="A0A934Q094"/>
<evidence type="ECO:0000256" key="4">
    <source>
        <dbReference type="ARBA" id="ARBA00023136"/>
    </source>
</evidence>
<sequence length="113" mass="12413">MDNASVAPSASPDRTFAILAHIGGLFTSWIAPLVIYLIKKSEAGAEFATDNAKEALNFQITVFIVYMVLTFSFIGLFLIFIPMVFNLVCSIMAAIKASNGESFRYPLTLRLVK</sequence>
<gene>
    <name evidence="6" type="ORF">I8E28_07055</name>
</gene>
<protein>
    <submittedName>
        <fullName evidence="6">DUF4870 domain-containing protein</fullName>
    </submittedName>
</protein>
<comment type="caution">
    <text evidence="6">The sequence shown here is derived from an EMBL/GenBank/DDBJ whole genome shotgun (WGS) entry which is preliminary data.</text>
</comment>
<accession>A0A934Q094</accession>
<keyword evidence="4 5" id="KW-0472">Membrane</keyword>
<feature type="transmembrane region" description="Helical" evidence="5">
    <location>
        <begin position="16"/>
        <end position="38"/>
    </location>
</feature>
<keyword evidence="3 5" id="KW-1133">Transmembrane helix</keyword>